<feature type="region of interest" description="Disordered" evidence="2">
    <location>
        <begin position="424"/>
        <end position="451"/>
    </location>
</feature>
<feature type="coiled-coil region" evidence="1">
    <location>
        <begin position="365"/>
        <end position="392"/>
    </location>
</feature>
<dbReference type="EMBL" id="CP058605">
    <property type="protein sequence ID" value="QLG71413.1"/>
    <property type="molecule type" value="Genomic_DNA"/>
</dbReference>
<evidence type="ECO:0000313" key="4">
    <source>
        <dbReference type="Proteomes" id="UP000509704"/>
    </source>
</evidence>
<evidence type="ECO:0000256" key="2">
    <source>
        <dbReference type="SAM" id="MobiDB-lite"/>
    </source>
</evidence>
<feature type="region of interest" description="Disordered" evidence="2">
    <location>
        <begin position="465"/>
        <end position="491"/>
    </location>
</feature>
<feature type="compositionally biased region" description="Basic and acidic residues" evidence="2">
    <location>
        <begin position="166"/>
        <end position="193"/>
    </location>
</feature>
<feature type="compositionally biased region" description="Polar residues" evidence="2">
    <location>
        <begin position="478"/>
        <end position="491"/>
    </location>
</feature>
<feature type="region of interest" description="Disordered" evidence="2">
    <location>
        <begin position="42"/>
        <end position="88"/>
    </location>
</feature>
<evidence type="ECO:0000313" key="3">
    <source>
        <dbReference type="EMBL" id="QLG71413.1"/>
    </source>
</evidence>
<dbReference type="RefSeq" id="XP_037143141.1">
    <property type="nucleotide sequence ID" value="XM_037287246.1"/>
</dbReference>
<dbReference type="OrthoDB" id="4035554at2759"/>
<evidence type="ECO:0000256" key="1">
    <source>
        <dbReference type="SAM" id="Coils"/>
    </source>
</evidence>
<dbReference type="Proteomes" id="UP000509704">
    <property type="component" value="Chromosome 2"/>
</dbReference>
<dbReference type="InterPro" id="IPR013712">
    <property type="entry name" value="MMR1"/>
</dbReference>
<sequence length="491" mass="55401">MNTPPMRAEQLSPQMSPIAFSLDDPKCTGASSFQHLLASPTKFKLDSGSNDPAANSSASNIYRTSLSKLSELSRTGRSRQRSDSDTLRSVSPIRFQLFNNAPKMLRQEYMTQQPSPSPLLSTLMKSTVTQSNTSNGSTRNNQSTYCKMGIRETLEQIQREQKELLQKQSQLKKEEPNKEKLRAKPSKVRDSVTKETPQPSAKNEKSKINGSQVDIGEVSKAQTCLPNMKDSADVRVNSKSSTISSNMGVDLSDISKELDIELLASNKSVFASFEDSKSNRYSFISSSSTDYDGGDWGNNQPEPRNIHLEETARLDNRIKQLEIEIDNLKLQNVKLIESITTTRTVEDKYMLEALRETRSSKKMVQQGMEKKVKQLEKKVESYRKAIQTCEDGLPELPTITGSGIIDYKGVTTKRRITRISSGELRKIDEQTDSSGTSSDDEKDEQFIKHEKYDDSTLTKELFRQQCSDQSSMRRKQGLQLNIQLQMQKTKR</sequence>
<gene>
    <name evidence="3" type="ORF">HG535_0B04550</name>
</gene>
<dbReference type="GeneID" id="59235074"/>
<keyword evidence="1" id="KW-0175">Coiled coil</keyword>
<feature type="compositionally biased region" description="Polar residues" evidence="2">
    <location>
        <begin position="61"/>
        <end position="75"/>
    </location>
</feature>
<feature type="region of interest" description="Disordered" evidence="2">
    <location>
        <begin position="126"/>
        <end position="145"/>
    </location>
</feature>
<dbReference type="KEGG" id="zmk:HG535_0B04550"/>
<name>A0A7H9AYY1_ZYGMR</name>
<feature type="region of interest" description="Disordered" evidence="2">
    <location>
        <begin position="166"/>
        <end position="215"/>
    </location>
</feature>
<dbReference type="AlphaFoldDB" id="A0A7H9AYY1"/>
<feature type="compositionally biased region" description="Low complexity" evidence="2">
    <location>
        <begin position="47"/>
        <end position="60"/>
    </location>
</feature>
<dbReference type="Pfam" id="PF08505">
    <property type="entry name" value="MMR1"/>
    <property type="match status" value="1"/>
</dbReference>
<reference evidence="3 4" key="1">
    <citation type="submission" date="2020-07" db="EMBL/GenBank/DDBJ databases">
        <title>The yeast mating-type switching endonuclease HO is a domesticated member of an unorthodox homing genetic element family.</title>
        <authorList>
            <person name="Coughlan A.Y."/>
            <person name="Lombardi L."/>
            <person name="Braun-Galleani S."/>
            <person name="Martos A.R."/>
            <person name="Galeote V."/>
            <person name="Bigey F."/>
            <person name="Dequin S."/>
            <person name="Byrne K.P."/>
            <person name="Wolfe K.H."/>
        </authorList>
    </citation>
    <scope>NUCLEOTIDE SEQUENCE [LARGE SCALE GENOMIC DNA]</scope>
    <source>
        <strain evidence="3 4">NRRL Y-6702</strain>
    </source>
</reference>
<protein>
    <submittedName>
        <fullName evidence="3">Uncharacterized protein</fullName>
    </submittedName>
</protein>
<keyword evidence="4" id="KW-1185">Reference proteome</keyword>
<proteinExistence type="predicted"/>
<feature type="coiled-coil region" evidence="1">
    <location>
        <begin position="304"/>
        <end position="338"/>
    </location>
</feature>
<organism evidence="3 4">
    <name type="scientific">Zygotorulaspora mrakii</name>
    <name type="common">Zygosaccharomyces mrakii</name>
    <dbReference type="NCBI Taxonomy" id="42260"/>
    <lineage>
        <taxon>Eukaryota</taxon>
        <taxon>Fungi</taxon>
        <taxon>Dikarya</taxon>
        <taxon>Ascomycota</taxon>
        <taxon>Saccharomycotina</taxon>
        <taxon>Saccharomycetes</taxon>
        <taxon>Saccharomycetales</taxon>
        <taxon>Saccharomycetaceae</taxon>
        <taxon>Zygotorulaspora</taxon>
    </lineage>
</organism>
<accession>A0A7H9AYY1</accession>